<proteinExistence type="predicted"/>
<name>A0A0H1R9C6_9HYPH</name>
<dbReference type="RefSeq" id="WP_047190546.1">
    <property type="nucleotide sequence ID" value="NZ_LCYG01000049.1"/>
</dbReference>
<comment type="caution">
    <text evidence="1">The sequence shown here is derived from an EMBL/GenBank/DDBJ whole genome shotgun (WGS) entry which is preliminary data.</text>
</comment>
<dbReference type="STRING" id="1225564.AA309_18750"/>
<dbReference type="EMBL" id="LCYG01000049">
    <property type="protein sequence ID" value="KLK91684.1"/>
    <property type="molecule type" value="Genomic_DNA"/>
</dbReference>
<evidence type="ECO:0000313" key="1">
    <source>
        <dbReference type="EMBL" id="KLK91684.1"/>
    </source>
</evidence>
<reference evidence="1 2" key="1">
    <citation type="submission" date="2015-05" db="EMBL/GenBank/DDBJ databases">
        <title>Draft genome sequence of Microvirga vignae strain BR3299, a novel nitrogen fixing bacteria isolated from Brazil semi-aired region.</title>
        <authorList>
            <person name="Zilli J.E."/>
            <person name="Passos S.R."/>
            <person name="Leite J."/>
            <person name="Baldani J.I."/>
            <person name="Xavier G.R."/>
            <person name="Rumjaneck N.G."/>
            <person name="Simoes-Araujo J.L."/>
        </authorList>
    </citation>
    <scope>NUCLEOTIDE SEQUENCE [LARGE SCALE GENOMIC DNA]</scope>
    <source>
        <strain evidence="1 2">BR3299</strain>
    </source>
</reference>
<keyword evidence="2" id="KW-1185">Reference proteome</keyword>
<dbReference type="AlphaFoldDB" id="A0A0H1R9C6"/>
<dbReference type="OrthoDB" id="505007at2"/>
<dbReference type="Proteomes" id="UP000035489">
    <property type="component" value="Unassembled WGS sequence"/>
</dbReference>
<sequence length="83" mass="9561">MTKRAVDQAADLIGQLGNLLYLKKVHAHFDEFEEIRLNRQLGYASLADLIERYLDFYSTSVSPHLEGPYRIGVWFESTSLIQT</sequence>
<accession>A0A0H1R9C6</accession>
<evidence type="ECO:0000313" key="2">
    <source>
        <dbReference type="Proteomes" id="UP000035489"/>
    </source>
</evidence>
<protein>
    <submittedName>
        <fullName evidence="1">Uncharacterized protein</fullName>
    </submittedName>
</protein>
<organism evidence="1 2">
    <name type="scientific">Microvirga vignae</name>
    <dbReference type="NCBI Taxonomy" id="1225564"/>
    <lineage>
        <taxon>Bacteria</taxon>
        <taxon>Pseudomonadati</taxon>
        <taxon>Pseudomonadota</taxon>
        <taxon>Alphaproteobacteria</taxon>
        <taxon>Hyphomicrobiales</taxon>
        <taxon>Methylobacteriaceae</taxon>
        <taxon>Microvirga</taxon>
    </lineage>
</organism>
<gene>
    <name evidence="1" type="ORF">AA309_18750</name>
</gene>